<feature type="compositionally biased region" description="Pro residues" evidence="9">
    <location>
        <begin position="636"/>
        <end position="666"/>
    </location>
</feature>
<feature type="compositionally biased region" description="Pro residues" evidence="9">
    <location>
        <begin position="526"/>
        <end position="552"/>
    </location>
</feature>
<evidence type="ECO:0000259" key="12">
    <source>
        <dbReference type="PROSITE" id="PS50868"/>
    </source>
</evidence>
<protein>
    <recommendedName>
        <fullName evidence="2">[histone H3]-lysine(36) N-trimethyltransferase</fullName>
        <ecNumber evidence="2">2.1.1.359</ecNumber>
    </recommendedName>
</protein>
<feature type="compositionally biased region" description="Basic and acidic residues" evidence="9">
    <location>
        <begin position="110"/>
        <end position="126"/>
    </location>
</feature>
<keyword evidence="6" id="KW-0805">Transcription regulation</keyword>
<feature type="region of interest" description="Disordered" evidence="9">
    <location>
        <begin position="341"/>
        <end position="408"/>
    </location>
</feature>
<dbReference type="Pfam" id="PF00856">
    <property type="entry name" value="SET"/>
    <property type="match status" value="1"/>
</dbReference>
<gene>
    <name evidence="13" type="ORF">g.29494</name>
</gene>
<evidence type="ECO:0000256" key="6">
    <source>
        <dbReference type="ARBA" id="ARBA00023015"/>
    </source>
</evidence>
<dbReference type="SMART" id="SM00456">
    <property type="entry name" value="WW"/>
    <property type="match status" value="1"/>
</dbReference>
<dbReference type="PROSITE" id="PS01159">
    <property type="entry name" value="WW_DOMAIN_1"/>
    <property type="match status" value="1"/>
</dbReference>
<evidence type="ECO:0000256" key="1">
    <source>
        <dbReference type="ARBA" id="ARBA00004123"/>
    </source>
</evidence>
<evidence type="ECO:0000256" key="8">
    <source>
        <dbReference type="ARBA" id="ARBA00023242"/>
    </source>
</evidence>
<feature type="compositionally biased region" description="Acidic residues" evidence="9">
    <location>
        <begin position="790"/>
        <end position="823"/>
    </location>
</feature>
<dbReference type="Gene3D" id="1.10.1740.100">
    <property type="entry name" value="Set2, Rpb1 interacting domain"/>
    <property type="match status" value="1"/>
</dbReference>
<dbReference type="PROSITE" id="PS50868">
    <property type="entry name" value="POST_SET"/>
    <property type="match status" value="1"/>
</dbReference>
<evidence type="ECO:0000313" key="13">
    <source>
        <dbReference type="EMBL" id="JAT31864.1"/>
    </source>
</evidence>
<feature type="domain" description="WW" evidence="10">
    <location>
        <begin position="747"/>
        <end position="780"/>
    </location>
</feature>
<proteinExistence type="predicted"/>
<dbReference type="InterPro" id="IPR042294">
    <property type="entry name" value="SETD2_animal"/>
</dbReference>
<dbReference type="GO" id="GO:0032259">
    <property type="term" value="P:methylation"/>
    <property type="evidence" value="ECO:0007669"/>
    <property type="project" value="UniProtKB-KW"/>
</dbReference>
<evidence type="ECO:0000256" key="7">
    <source>
        <dbReference type="ARBA" id="ARBA00023163"/>
    </source>
</evidence>
<dbReference type="EMBL" id="GEBQ01008113">
    <property type="protein sequence ID" value="JAT31864.1"/>
    <property type="molecule type" value="Transcribed_RNA"/>
</dbReference>
<dbReference type="CDD" id="cd00201">
    <property type="entry name" value="WW"/>
    <property type="match status" value="1"/>
</dbReference>
<feature type="region of interest" description="Disordered" evidence="9">
    <location>
        <begin position="497"/>
        <end position="675"/>
    </location>
</feature>
<feature type="non-terminal residue" evidence="13">
    <location>
        <position position="1"/>
    </location>
</feature>
<feature type="compositionally biased region" description="Basic residues" evidence="9">
    <location>
        <begin position="898"/>
        <end position="915"/>
    </location>
</feature>
<feature type="region of interest" description="Disordered" evidence="9">
    <location>
        <begin position="693"/>
        <end position="712"/>
    </location>
</feature>
<dbReference type="Gene3D" id="2.170.270.10">
    <property type="entry name" value="SET domain"/>
    <property type="match status" value="1"/>
</dbReference>
<dbReference type="Gene3D" id="2.20.70.10">
    <property type="match status" value="1"/>
</dbReference>
<dbReference type="PANTHER" id="PTHR46711">
    <property type="entry name" value="HISTONE-LYSINE N-METHYLTRANSFERASE SETD2"/>
    <property type="match status" value="1"/>
</dbReference>
<keyword evidence="7" id="KW-0804">Transcription</keyword>
<accession>A0A1B6M7P2</accession>
<keyword evidence="3" id="KW-0489">Methyltransferase</keyword>
<dbReference type="Pfam" id="PF00397">
    <property type="entry name" value="WW"/>
    <property type="match status" value="1"/>
</dbReference>
<keyword evidence="5" id="KW-0949">S-adenosyl-L-methionine</keyword>
<dbReference type="InterPro" id="IPR013257">
    <property type="entry name" value="SRI"/>
</dbReference>
<dbReference type="Pfam" id="PF08236">
    <property type="entry name" value="SRI"/>
    <property type="match status" value="1"/>
</dbReference>
<feature type="compositionally biased region" description="Basic and acidic residues" evidence="9">
    <location>
        <begin position="258"/>
        <end position="291"/>
    </location>
</feature>
<dbReference type="InterPro" id="IPR036020">
    <property type="entry name" value="WW_dom_sf"/>
</dbReference>
<feature type="region of interest" description="Disordered" evidence="9">
    <location>
        <begin position="898"/>
        <end position="930"/>
    </location>
</feature>
<feature type="domain" description="Post-SET" evidence="12">
    <location>
        <begin position="89"/>
        <end position="105"/>
    </location>
</feature>
<evidence type="ECO:0000259" key="11">
    <source>
        <dbReference type="PROSITE" id="PS50280"/>
    </source>
</evidence>
<dbReference type="GO" id="GO:0006355">
    <property type="term" value="P:regulation of DNA-templated transcription"/>
    <property type="evidence" value="ECO:0007669"/>
    <property type="project" value="InterPro"/>
</dbReference>
<dbReference type="EC" id="2.1.1.359" evidence="2"/>
<dbReference type="InterPro" id="IPR001202">
    <property type="entry name" value="WW_dom"/>
</dbReference>
<dbReference type="InterPro" id="IPR046341">
    <property type="entry name" value="SET_dom_sf"/>
</dbReference>
<sequence>PKEFRKRAKEYAKDKNLHFYFMALKSDSIIDATQKGNISRFINHSCDPNAETQKWTVNGELRVGFFSKRQISMGEEITFDYKFQRYGKEAQKCYCQAALCRGWIGEDPEKENKWSDISGRNRERKEKERKKKEDKRILKDTLNDIDLEEEIEKLVLKNRAQTLMLCRLMVRAEDHTSRVQLLKILQNGETACLRLFLDYHGLRLVWSWMMDPASTSSIKIEILEMLSKLPIPNKTMLQDSKVLGVVEKWSTTALTVGDAKDRSSTEDETDKANDADKEKQTKGNDSEKNSDDSNPSRTGESEEQQEANKKRIAEMANGLLQEWASLKEVFRIPKKERIEQMKEHEREADKVSRDSSVEKQDKSYDRHWNRSDYDRRDRDRKRGRDSPDSDRSRKSTKVDDKQTQLSKLERRQQFAIRAAQEEEQRLRRQQESMWQEQVQMAAHELAAQQAQEFSSYQWLPFPPPEVNMMPPQHMEAQTMFGAINTNNPPPPFLFSQNGPHMHQHPPFLDPSHNPPPFHNPVNPLFNHPPPLPKQPLLPTPPLPNQPLIPTPNQPSIHNPSQSLLHNPNQSLLHNPNQQLLHNPNQPLLQAPNQPMLPTPPLPNQPHLPTPNQPMLHTPPLPSQPYISTQQGQPLMSNPPPLPSQPHPLNLPPFTTQPPLPSQPPPIVLTSQPAPVTSLGYPQDVSVSQHFQTTPQNQFTQPPPFTTQPPLPSLPPVPSPQNTVYQPPVVPVTTVTPTVAPVPLYLPVRLPPRWKSAKDAEGRTYYYHVKTRVSQWVPPIWEQQGQTVQESESDSESSDSDDEESSSEEEEQEEEKVEEEEPEQVESLTNNDDLGCEELGDSPYEPETMELLEDIVEDTKKKRKDVLVQERIISPRTEDEIPDKLDKKKIRELKEKLRRQKAKEKQRLKQKSKSKGRSATSKCEADTSSDPGRKIKDAFRLNMAGVIVHYLNAYRKPDCKFGKITNTEDFKHLARKLTHFVMLKELKHCRSVDELECNDNVKHKARDFIKKYMAKFGPTYQRPDDD</sequence>
<dbReference type="InterPro" id="IPR001214">
    <property type="entry name" value="SET_dom"/>
</dbReference>
<dbReference type="InterPro" id="IPR003616">
    <property type="entry name" value="Post-SET_dom"/>
</dbReference>
<evidence type="ECO:0000256" key="9">
    <source>
        <dbReference type="SAM" id="MobiDB-lite"/>
    </source>
</evidence>
<feature type="region of interest" description="Disordered" evidence="9">
    <location>
        <begin position="782"/>
        <end position="844"/>
    </location>
</feature>
<dbReference type="PROSITE" id="PS50020">
    <property type="entry name" value="WW_DOMAIN_2"/>
    <property type="match status" value="1"/>
</dbReference>
<comment type="subcellular location">
    <subcellularLocation>
        <location evidence="1">Nucleus</location>
    </subcellularLocation>
</comment>
<dbReference type="SUPFAM" id="SSF51045">
    <property type="entry name" value="WW domain"/>
    <property type="match status" value="1"/>
</dbReference>
<evidence type="ECO:0000256" key="4">
    <source>
        <dbReference type="ARBA" id="ARBA00022679"/>
    </source>
</evidence>
<dbReference type="AlphaFoldDB" id="A0A1B6M7P2"/>
<evidence type="ECO:0000256" key="5">
    <source>
        <dbReference type="ARBA" id="ARBA00022691"/>
    </source>
</evidence>
<keyword evidence="4" id="KW-0808">Transferase</keyword>
<feature type="compositionally biased region" description="Pro residues" evidence="9">
    <location>
        <begin position="594"/>
        <end position="622"/>
    </location>
</feature>
<feature type="region of interest" description="Disordered" evidence="9">
    <location>
        <begin position="110"/>
        <end position="133"/>
    </location>
</feature>
<dbReference type="InterPro" id="IPR038190">
    <property type="entry name" value="SRI_sf"/>
</dbReference>
<keyword evidence="8" id="KW-0539">Nucleus</keyword>
<evidence type="ECO:0000256" key="3">
    <source>
        <dbReference type="ARBA" id="ARBA00022603"/>
    </source>
</evidence>
<organism evidence="13">
    <name type="scientific">Graphocephala atropunctata</name>
    <dbReference type="NCBI Taxonomy" id="36148"/>
    <lineage>
        <taxon>Eukaryota</taxon>
        <taxon>Metazoa</taxon>
        <taxon>Ecdysozoa</taxon>
        <taxon>Arthropoda</taxon>
        <taxon>Hexapoda</taxon>
        <taxon>Insecta</taxon>
        <taxon>Pterygota</taxon>
        <taxon>Neoptera</taxon>
        <taxon>Paraneoptera</taxon>
        <taxon>Hemiptera</taxon>
        <taxon>Auchenorrhyncha</taxon>
        <taxon>Membracoidea</taxon>
        <taxon>Cicadellidae</taxon>
        <taxon>Cicadellinae</taxon>
        <taxon>Cicadellini</taxon>
        <taxon>Graphocephala</taxon>
    </lineage>
</organism>
<evidence type="ECO:0000256" key="2">
    <source>
        <dbReference type="ARBA" id="ARBA00012178"/>
    </source>
</evidence>
<feature type="region of interest" description="Disordered" evidence="9">
    <location>
        <begin position="256"/>
        <end position="308"/>
    </location>
</feature>
<dbReference type="PROSITE" id="PS50280">
    <property type="entry name" value="SET"/>
    <property type="match status" value="1"/>
</dbReference>
<dbReference type="PANTHER" id="PTHR46711:SF1">
    <property type="entry name" value="HISTONE-LYSINE N-METHYLTRANSFERASE SETD2"/>
    <property type="match status" value="1"/>
</dbReference>
<dbReference type="SMART" id="SM00317">
    <property type="entry name" value="SET"/>
    <property type="match status" value="1"/>
</dbReference>
<name>A0A1B6M7P2_9HEMI</name>
<dbReference type="SUPFAM" id="SSF82199">
    <property type="entry name" value="SET domain"/>
    <property type="match status" value="1"/>
</dbReference>
<dbReference type="GO" id="GO:0005694">
    <property type="term" value="C:chromosome"/>
    <property type="evidence" value="ECO:0007669"/>
    <property type="project" value="InterPro"/>
</dbReference>
<feature type="compositionally biased region" description="Pro residues" evidence="9">
    <location>
        <begin position="700"/>
        <end position="712"/>
    </location>
</feature>
<feature type="domain" description="SET" evidence="11">
    <location>
        <begin position="1"/>
        <end position="82"/>
    </location>
</feature>
<evidence type="ECO:0000259" key="10">
    <source>
        <dbReference type="PROSITE" id="PS50020"/>
    </source>
</evidence>
<dbReference type="GO" id="GO:0140955">
    <property type="term" value="F:histone H3K36 trimethyltransferase activity"/>
    <property type="evidence" value="ECO:0007669"/>
    <property type="project" value="UniProtKB-EC"/>
</dbReference>
<feature type="compositionally biased region" description="Low complexity" evidence="9">
    <location>
        <begin position="560"/>
        <end position="593"/>
    </location>
</feature>
<reference evidence="13" key="1">
    <citation type="submission" date="2015-11" db="EMBL/GenBank/DDBJ databases">
        <title>De novo transcriptome assembly of four potential Pierce s Disease insect vectors from Arizona vineyards.</title>
        <authorList>
            <person name="Tassone E.E."/>
        </authorList>
    </citation>
    <scope>NUCLEOTIDE SEQUENCE</scope>
</reference>